<feature type="region of interest" description="Disordered" evidence="1">
    <location>
        <begin position="73"/>
        <end position="105"/>
    </location>
</feature>
<dbReference type="AlphaFoldDB" id="A0AAV7LS09"/>
<proteinExistence type="predicted"/>
<protein>
    <submittedName>
        <fullName evidence="2">Uncharacterized protein</fullName>
    </submittedName>
</protein>
<evidence type="ECO:0000313" key="2">
    <source>
        <dbReference type="EMBL" id="KAJ1092283.1"/>
    </source>
</evidence>
<feature type="region of interest" description="Disordered" evidence="1">
    <location>
        <begin position="1"/>
        <end position="42"/>
    </location>
</feature>
<feature type="compositionally biased region" description="Polar residues" evidence="1">
    <location>
        <begin position="86"/>
        <end position="97"/>
    </location>
</feature>
<reference evidence="2" key="1">
    <citation type="journal article" date="2022" name="bioRxiv">
        <title>Sequencing and chromosome-scale assembly of the giantPleurodeles waltlgenome.</title>
        <authorList>
            <person name="Brown T."/>
            <person name="Elewa A."/>
            <person name="Iarovenko S."/>
            <person name="Subramanian E."/>
            <person name="Araus A.J."/>
            <person name="Petzold A."/>
            <person name="Susuki M."/>
            <person name="Suzuki K.-i.T."/>
            <person name="Hayashi T."/>
            <person name="Toyoda A."/>
            <person name="Oliveira C."/>
            <person name="Osipova E."/>
            <person name="Leigh N.D."/>
            <person name="Simon A."/>
            <person name="Yun M.H."/>
        </authorList>
    </citation>
    <scope>NUCLEOTIDE SEQUENCE</scope>
    <source>
        <strain evidence="2">20211129_DDA</strain>
        <tissue evidence="2">Liver</tissue>
    </source>
</reference>
<name>A0AAV7LS09_PLEWA</name>
<organism evidence="2 3">
    <name type="scientific">Pleurodeles waltl</name>
    <name type="common">Iberian ribbed newt</name>
    <dbReference type="NCBI Taxonomy" id="8319"/>
    <lineage>
        <taxon>Eukaryota</taxon>
        <taxon>Metazoa</taxon>
        <taxon>Chordata</taxon>
        <taxon>Craniata</taxon>
        <taxon>Vertebrata</taxon>
        <taxon>Euteleostomi</taxon>
        <taxon>Amphibia</taxon>
        <taxon>Batrachia</taxon>
        <taxon>Caudata</taxon>
        <taxon>Salamandroidea</taxon>
        <taxon>Salamandridae</taxon>
        <taxon>Pleurodelinae</taxon>
        <taxon>Pleurodeles</taxon>
    </lineage>
</organism>
<comment type="caution">
    <text evidence="2">The sequence shown here is derived from an EMBL/GenBank/DDBJ whole genome shotgun (WGS) entry which is preliminary data.</text>
</comment>
<evidence type="ECO:0000313" key="3">
    <source>
        <dbReference type="Proteomes" id="UP001066276"/>
    </source>
</evidence>
<gene>
    <name evidence="2" type="ORF">NDU88_005394</name>
</gene>
<sequence>MGASSLHGTSMPLVLKRQRSTLRPPHVPFAAPSGAGSEDRRSQWAHWQMELHGTAPPPPTRQLIRLRRAPPLIRGQPHRPLCPRVHQSSPAGETSPRSPGLDVILKDNPKDMLTFRLYWTEAADRFRTPPSV</sequence>
<keyword evidence="3" id="KW-1185">Reference proteome</keyword>
<accession>A0AAV7LS09</accession>
<dbReference type="Proteomes" id="UP001066276">
    <property type="component" value="Chromosome 11"/>
</dbReference>
<dbReference type="EMBL" id="JANPWB010000015">
    <property type="protein sequence ID" value="KAJ1092283.1"/>
    <property type="molecule type" value="Genomic_DNA"/>
</dbReference>
<evidence type="ECO:0000256" key="1">
    <source>
        <dbReference type="SAM" id="MobiDB-lite"/>
    </source>
</evidence>